<dbReference type="RefSeq" id="YP_009997787.1">
    <property type="nucleotide sequence ID" value="NC_052977.1"/>
</dbReference>
<dbReference type="KEGG" id="vg:62680305"/>
<name>A0A5Q2UAD8_9CAUD</name>
<evidence type="ECO:0008006" key="3">
    <source>
        <dbReference type="Google" id="ProtNLM"/>
    </source>
</evidence>
<dbReference type="Proteomes" id="UP000383418">
    <property type="component" value="Segment"/>
</dbReference>
<reference evidence="1 2" key="1">
    <citation type="submission" date="2019-09" db="EMBL/GenBank/DDBJ databases">
        <title>Phages that infect the bacterial plant pathogen.</title>
        <authorList>
            <person name="Lightbourn L."/>
            <person name="Amarillas L."/>
            <person name="Estrada M."/>
            <person name="Leon R."/>
            <person name="Figueroa L."/>
        </authorList>
    </citation>
    <scope>NUCLEOTIDE SEQUENCE [LARGE SCALE GENOMIC DNA]</scope>
</reference>
<protein>
    <recommendedName>
        <fullName evidence="3">Tail assembly protein</fullName>
    </recommendedName>
</protein>
<dbReference type="GeneID" id="62680305"/>
<organism evidence="1 2">
    <name type="scientific">Bacteriophage Phobos</name>
    <dbReference type="NCBI Taxonomy" id="2662138"/>
    <lineage>
        <taxon>Viruses</taxon>
        <taxon>Duplodnaviria</taxon>
        <taxon>Heunggongvirae</taxon>
        <taxon>Uroviricota</taxon>
        <taxon>Caudoviricetes</taxon>
        <taxon>Casjensviridae</taxon>
        <taxon>Phobosvirus</taxon>
        <taxon>Phobosvirus phobos</taxon>
    </lineage>
</organism>
<dbReference type="EMBL" id="MN478374">
    <property type="protein sequence ID" value="QGH45004.1"/>
    <property type="molecule type" value="Genomic_DNA"/>
</dbReference>
<proteinExistence type="predicted"/>
<evidence type="ECO:0000313" key="1">
    <source>
        <dbReference type="EMBL" id="QGH45004.1"/>
    </source>
</evidence>
<evidence type="ECO:0000313" key="2">
    <source>
        <dbReference type="Proteomes" id="UP000383418"/>
    </source>
</evidence>
<sequence>MAITLEGTGTMDRLEASRHDARPVHLYRFLFGPAPEDHYGFTDAEQPITHDQVVHKPMAVTSGEVSQNGTLDNTALDVSIQMDASIVNTFRIYPPAYVISLLILQGHAGDSTADFRVIWSGRVINAAWLGSECTFTCEPVATGMRRPGLRRNYQRGCPHVLYDLNSCRAAKEAFQATTIVTYPGNLLQVYAVTPPAWQPALGTAWHAHFQGGHIEYRTKSGKTESVSILAIDANWLMQLMGPVAPDFDMGQPVQMYLGCDHTMNAYGCMSHRPGTPQQDPSNGQTFYPSNNLLNFGGMPWIPLRNPTNNLSIFN</sequence>
<accession>A0A5Q2UAD8</accession>
<keyword evidence="2" id="KW-1185">Reference proteome</keyword>